<evidence type="ECO:0000256" key="5">
    <source>
        <dbReference type="SAM" id="MobiDB-lite"/>
    </source>
</evidence>
<dbReference type="Gene3D" id="1.20.1250.20">
    <property type="entry name" value="MFS general substrate transporter like domains"/>
    <property type="match status" value="2"/>
</dbReference>
<evidence type="ECO:0000313" key="8">
    <source>
        <dbReference type="EMBL" id="TVY43261.1"/>
    </source>
</evidence>
<dbReference type="CDD" id="cd17476">
    <property type="entry name" value="MFS_Amf1_MDR_like"/>
    <property type="match status" value="1"/>
</dbReference>
<evidence type="ECO:0000256" key="2">
    <source>
        <dbReference type="ARBA" id="ARBA00022692"/>
    </source>
</evidence>
<feature type="transmembrane region" description="Helical" evidence="6">
    <location>
        <begin position="370"/>
        <end position="389"/>
    </location>
</feature>
<comment type="caution">
    <text evidence="8">The sequence shown here is derived from an EMBL/GenBank/DDBJ whole genome shotgun (WGS) entry which is preliminary data.</text>
</comment>
<dbReference type="Pfam" id="PF07690">
    <property type="entry name" value="MFS_1"/>
    <property type="match status" value="1"/>
</dbReference>
<feature type="transmembrane region" description="Helical" evidence="6">
    <location>
        <begin position="305"/>
        <end position="326"/>
    </location>
</feature>
<dbReference type="InterPro" id="IPR036259">
    <property type="entry name" value="MFS_trans_sf"/>
</dbReference>
<reference evidence="8 9" key="1">
    <citation type="submission" date="2018-05" db="EMBL/GenBank/DDBJ databases">
        <title>Genome sequencing and assembly of the regulated plant pathogen Lachnellula willkommii and related sister species for the development of diagnostic species identification markers.</title>
        <authorList>
            <person name="Giroux E."/>
            <person name="Bilodeau G."/>
        </authorList>
    </citation>
    <scope>NUCLEOTIDE SEQUENCE [LARGE SCALE GENOMIC DNA]</scope>
    <source>
        <strain evidence="8 9">CBS 197.66</strain>
    </source>
</reference>
<feature type="compositionally biased region" description="Basic and acidic residues" evidence="5">
    <location>
        <begin position="8"/>
        <end position="22"/>
    </location>
</feature>
<protein>
    <submittedName>
        <fullName evidence="8">Putative MFS-type transporter</fullName>
    </submittedName>
</protein>
<dbReference type="SUPFAM" id="SSF103473">
    <property type="entry name" value="MFS general substrate transporter"/>
    <property type="match status" value="1"/>
</dbReference>
<dbReference type="Proteomes" id="UP000462212">
    <property type="component" value="Unassembled WGS sequence"/>
</dbReference>
<feature type="transmembrane region" description="Helical" evidence="6">
    <location>
        <begin position="474"/>
        <end position="494"/>
    </location>
</feature>
<organism evidence="8 9">
    <name type="scientific">Lachnellula subtilissima</name>
    <dbReference type="NCBI Taxonomy" id="602034"/>
    <lineage>
        <taxon>Eukaryota</taxon>
        <taxon>Fungi</taxon>
        <taxon>Dikarya</taxon>
        <taxon>Ascomycota</taxon>
        <taxon>Pezizomycotina</taxon>
        <taxon>Leotiomycetes</taxon>
        <taxon>Helotiales</taxon>
        <taxon>Lachnaceae</taxon>
        <taxon>Lachnellula</taxon>
    </lineage>
</organism>
<feature type="transmembrane region" description="Helical" evidence="6">
    <location>
        <begin position="267"/>
        <end position="285"/>
    </location>
</feature>
<feature type="domain" description="Major facilitator superfamily (MFS) profile" evidence="7">
    <location>
        <begin position="48"/>
        <end position="496"/>
    </location>
</feature>
<feature type="transmembrane region" description="Helical" evidence="6">
    <location>
        <begin position="395"/>
        <end position="420"/>
    </location>
</feature>
<feature type="transmembrane region" description="Helical" evidence="6">
    <location>
        <begin position="174"/>
        <end position="197"/>
    </location>
</feature>
<evidence type="ECO:0000256" key="1">
    <source>
        <dbReference type="ARBA" id="ARBA00004141"/>
    </source>
</evidence>
<evidence type="ECO:0000256" key="6">
    <source>
        <dbReference type="SAM" id="Phobius"/>
    </source>
</evidence>
<dbReference type="InterPro" id="IPR011701">
    <property type="entry name" value="MFS"/>
</dbReference>
<accession>A0A8H8RYV7</accession>
<keyword evidence="9" id="KW-1185">Reference proteome</keyword>
<dbReference type="PROSITE" id="PS50850">
    <property type="entry name" value="MFS"/>
    <property type="match status" value="1"/>
</dbReference>
<evidence type="ECO:0000256" key="3">
    <source>
        <dbReference type="ARBA" id="ARBA00022989"/>
    </source>
</evidence>
<keyword evidence="4 6" id="KW-0472">Membrane</keyword>
<keyword evidence="3 6" id="KW-1133">Transmembrane helix</keyword>
<name>A0A8H8RYV7_9HELO</name>
<evidence type="ECO:0000313" key="9">
    <source>
        <dbReference type="Proteomes" id="UP000462212"/>
    </source>
</evidence>
<dbReference type="GO" id="GO:0016020">
    <property type="term" value="C:membrane"/>
    <property type="evidence" value="ECO:0007669"/>
    <property type="project" value="UniProtKB-SubCell"/>
</dbReference>
<dbReference type="PANTHER" id="PTHR42718">
    <property type="entry name" value="MAJOR FACILITATOR SUPERFAMILY MULTIDRUG TRANSPORTER MFSC"/>
    <property type="match status" value="1"/>
</dbReference>
<comment type="subcellular location">
    <subcellularLocation>
        <location evidence="1">Membrane</location>
        <topology evidence="1">Multi-pass membrane protein</topology>
    </subcellularLocation>
</comment>
<feature type="transmembrane region" description="Helical" evidence="6">
    <location>
        <begin position="45"/>
        <end position="64"/>
    </location>
</feature>
<dbReference type="OrthoDB" id="440755at2759"/>
<dbReference type="EMBL" id="QGMJ01000070">
    <property type="protein sequence ID" value="TVY43261.1"/>
    <property type="molecule type" value="Genomic_DNA"/>
</dbReference>
<dbReference type="GO" id="GO:0022857">
    <property type="term" value="F:transmembrane transporter activity"/>
    <property type="evidence" value="ECO:0007669"/>
    <property type="project" value="InterPro"/>
</dbReference>
<evidence type="ECO:0000259" key="7">
    <source>
        <dbReference type="PROSITE" id="PS50850"/>
    </source>
</evidence>
<feature type="transmembrane region" description="Helical" evidence="6">
    <location>
        <begin position="203"/>
        <end position="223"/>
    </location>
</feature>
<dbReference type="PANTHER" id="PTHR42718:SF41">
    <property type="entry name" value="MFS TRANSPORTER OF UNKOWN SPECIFICITY (AFU_ORTHOLOGUE AFUA_5G09940)-RELATED"/>
    <property type="match status" value="1"/>
</dbReference>
<dbReference type="AlphaFoldDB" id="A0A8H8RYV7"/>
<sequence length="511" mass="54639">MASSMEAPGEKPQEMILDDSRQDGASSNAIESEKKIVQPFGMARAILVSTMIVLTQLVQMIPYGTGISAALEIGRDLGVGEAQAVWIAGAYPLTQGAFVLIGGRVGAVFGHKNTLLAAGIWWTIFSLISGFMRNFIVLCVMRALTGIGGAFMVPNALALLTINFPPGKMRNITVGFFGAMAPIGAAGGGVFAGFFVQLTPWKWLFFFLAITGVVVFTAFAFIVPGEPEPLDKNGSIDYVGAYLGVAGLILFNFVWNQAPAVGWKEPYEYVLLIVSILHFVAFVFWEWKVAKEPILPLTIWTAPSFAWVIIVSFLAIMAVGIVIWYVTLFNQVLRHYTIFASAGGYSTLAVMGTVGAFLSSQAISRMPAQYILAIGSLCSCGACILLATTPAQQTYWAQIFPALILTAFGPDFIFTATQIIASNTVRRDQQGVAGSLMGTILSYALSTGLGFAGVAEAYSNDGGKDVLKGYRSAMYLGVGMAGLAAVLALVFVRIPKDIREGWDKNDASAPQ</sequence>
<evidence type="ECO:0000256" key="4">
    <source>
        <dbReference type="ARBA" id="ARBA00023136"/>
    </source>
</evidence>
<feature type="transmembrane region" description="Helical" evidence="6">
    <location>
        <begin position="235"/>
        <end position="255"/>
    </location>
</feature>
<proteinExistence type="predicted"/>
<feature type="transmembrane region" description="Helical" evidence="6">
    <location>
        <begin position="432"/>
        <end position="454"/>
    </location>
</feature>
<keyword evidence="2 6" id="KW-0812">Transmembrane</keyword>
<feature type="region of interest" description="Disordered" evidence="5">
    <location>
        <begin position="1"/>
        <end position="24"/>
    </location>
</feature>
<feature type="transmembrane region" description="Helical" evidence="6">
    <location>
        <begin position="115"/>
        <end position="137"/>
    </location>
</feature>
<feature type="transmembrane region" description="Helical" evidence="6">
    <location>
        <begin position="338"/>
        <end position="358"/>
    </location>
</feature>
<dbReference type="InterPro" id="IPR020846">
    <property type="entry name" value="MFS_dom"/>
</dbReference>
<gene>
    <name evidence="8" type="ORF">LSUB1_G000905</name>
</gene>
<feature type="transmembrane region" description="Helical" evidence="6">
    <location>
        <begin position="143"/>
        <end position="162"/>
    </location>
</feature>